<evidence type="ECO:0000256" key="2">
    <source>
        <dbReference type="SAM" id="Phobius"/>
    </source>
</evidence>
<organism evidence="3 4">
    <name type="scientific">Salinarimonas ramus</name>
    <dbReference type="NCBI Taxonomy" id="690164"/>
    <lineage>
        <taxon>Bacteria</taxon>
        <taxon>Pseudomonadati</taxon>
        <taxon>Pseudomonadota</taxon>
        <taxon>Alphaproteobacteria</taxon>
        <taxon>Hyphomicrobiales</taxon>
        <taxon>Salinarimonadaceae</taxon>
        <taxon>Salinarimonas</taxon>
    </lineage>
</organism>
<evidence type="ECO:0000313" key="4">
    <source>
        <dbReference type="Proteomes" id="UP000600449"/>
    </source>
</evidence>
<comment type="caution">
    <text evidence="3">The sequence shown here is derived from an EMBL/GenBank/DDBJ whole genome shotgun (WGS) entry which is preliminary data.</text>
</comment>
<name>A0A917Q680_9HYPH</name>
<feature type="transmembrane region" description="Helical" evidence="2">
    <location>
        <begin position="24"/>
        <end position="45"/>
    </location>
</feature>
<feature type="region of interest" description="Disordered" evidence="1">
    <location>
        <begin position="47"/>
        <end position="73"/>
    </location>
</feature>
<evidence type="ECO:0000313" key="3">
    <source>
        <dbReference type="EMBL" id="GGK28756.1"/>
    </source>
</evidence>
<gene>
    <name evidence="3" type="ORF">GCM10011322_14000</name>
</gene>
<keyword evidence="4" id="KW-1185">Reference proteome</keyword>
<keyword evidence="2" id="KW-0472">Membrane</keyword>
<reference evidence="3 4" key="1">
    <citation type="journal article" date="2014" name="Int. J. Syst. Evol. Microbiol.">
        <title>Complete genome sequence of Corynebacterium casei LMG S-19264T (=DSM 44701T), isolated from a smear-ripened cheese.</title>
        <authorList>
            <consortium name="US DOE Joint Genome Institute (JGI-PGF)"/>
            <person name="Walter F."/>
            <person name="Albersmeier A."/>
            <person name="Kalinowski J."/>
            <person name="Ruckert C."/>
        </authorList>
    </citation>
    <scope>NUCLEOTIDE SEQUENCE [LARGE SCALE GENOMIC DNA]</scope>
    <source>
        <strain evidence="3 4">CGMCC 1.9161</strain>
    </source>
</reference>
<accession>A0A917Q680</accession>
<evidence type="ECO:0000256" key="1">
    <source>
        <dbReference type="SAM" id="MobiDB-lite"/>
    </source>
</evidence>
<protein>
    <submittedName>
        <fullName evidence="3">Uncharacterized protein</fullName>
    </submittedName>
</protein>
<dbReference type="EMBL" id="BMMF01000004">
    <property type="protein sequence ID" value="GGK28756.1"/>
    <property type="molecule type" value="Genomic_DNA"/>
</dbReference>
<sequence length="73" mass="7389">MVAGNLATFMIPVTTPIVDRIDGMVGTAGIFFVALASVWLAAVLARQPAGNEKSGEAGGKTGRSRRLSGTGVA</sequence>
<keyword evidence="2" id="KW-0812">Transmembrane</keyword>
<dbReference type="Proteomes" id="UP000600449">
    <property type="component" value="Unassembled WGS sequence"/>
</dbReference>
<keyword evidence="2" id="KW-1133">Transmembrane helix</keyword>
<proteinExistence type="predicted"/>
<dbReference type="AlphaFoldDB" id="A0A917Q680"/>